<dbReference type="OrthoDB" id="2560527at2"/>
<evidence type="ECO:0000313" key="3">
    <source>
        <dbReference type="Proteomes" id="UP000325054"/>
    </source>
</evidence>
<dbReference type="AlphaFoldDB" id="A0A5D4TVE6"/>
<evidence type="ECO:0000256" key="1">
    <source>
        <dbReference type="SAM" id="MobiDB-lite"/>
    </source>
</evidence>
<feature type="compositionally biased region" description="Basic and acidic residues" evidence="1">
    <location>
        <begin position="267"/>
        <end position="288"/>
    </location>
</feature>
<name>A0A5D4TVE6_9BACI</name>
<comment type="caution">
    <text evidence="2">The sequence shown here is derived from an EMBL/GenBank/DDBJ whole genome shotgun (WGS) entry which is preliminary data.</text>
</comment>
<gene>
    <name evidence="2" type="ORF">FZC80_11840</name>
</gene>
<feature type="compositionally biased region" description="Basic and acidic residues" evidence="1">
    <location>
        <begin position="201"/>
        <end position="216"/>
    </location>
</feature>
<organism evidence="2 3">
    <name type="scientific">Rossellomorea aquimaris</name>
    <dbReference type="NCBI Taxonomy" id="189382"/>
    <lineage>
        <taxon>Bacteria</taxon>
        <taxon>Bacillati</taxon>
        <taxon>Bacillota</taxon>
        <taxon>Bacilli</taxon>
        <taxon>Bacillales</taxon>
        <taxon>Bacillaceae</taxon>
        <taxon>Rossellomorea</taxon>
    </lineage>
</organism>
<accession>A0A5D4TVE6</accession>
<feature type="compositionally biased region" description="Polar residues" evidence="1">
    <location>
        <begin position="217"/>
        <end position="226"/>
    </location>
</feature>
<sequence>MIPLKILIVWYLIFSYSTFLIEDTTAIFNDVYITKGKLSAGEWESTNNWDNTSLKFLGIENSSSKRNLGENFGFSCEKGLYSDIFNNSENSMEGQSEFHVYFHNLKEPNSNLNDKQEVYKGDIPMLLSNEVERLTFKDINKIKLGYYKFLALRRPGHPYPEKKNQEGNKNMFEDRLITWGGTIKVTKEDLDKCFKQSTEIEANKKEESPEIPEKSLNESSVSNPSISEEKKTQEVELKERKPVESVTSPTSINQGDTESESNITQDLEEKSDTTIKEKVIEDTNKSEEEINTNEIQNSEKVD</sequence>
<dbReference type="RefSeq" id="WP_148991882.1">
    <property type="nucleotide sequence ID" value="NZ_VTEW01000008.1"/>
</dbReference>
<evidence type="ECO:0000313" key="2">
    <source>
        <dbReference type="EMBL" id="TYS78442.1"/>
    </source>
</evidence>
<feature type="region of interest" description="Disordered" evidence="1">
    <location>
        <begin position="201"/>
        <end position="302"/>
    </location>
</feature>
<feature type="compositionally biased region" description="Polar residues" evidence="1">
    <location>
        <begin position="245"/>
        <end position="265"/>
    </location>
</feature>
<protein>
    <submittedName>
        <fullName evidence="2">Uncharacterized protein</fullName>
    </submittedName>
</protein>
<dbReference type="EMBL" id="VTEW01000008">
    <property type="protein sequence ID" value="TYS78442.1"/>
    <property type="molecule type" value="Genomic_DNA"/>
</dbReference>
<proteinExistence type="predicted"/>
<feature type="compositionally biased region" description="Basic and acidic residues" evidence="1">
    <location>
        <begin position="227"/>
        <end position="243"/>
    </location>
</feature>
<dbReference type="Proteomes" id="UP000325054">
    <property type="component" value="Unassembled WGS sequence"/>
</dbReference>
<reference evidence="2 3" key="1">
    <citation type="submission" date="2019-08" db="EMBL/GenBank/DDBJ databases">
        <title>Bacillus genomes from the desert of Cuatro Cienegas, Coahuila.</title>
        <authorList>
            <person name="Olmedo-Alvarez G."/>
        </authorList>
    </citation>
    <scope>NUCLEOTIDE SEQUENCE [LARGE SCALE GENOMIC DNA]</scope>
    <source>
        <strain evidence="2 3">CH451a_14T</strain>
    </source>
</reference>